<keyword evidence="11 14" id="KW-0472">Membrane</keyword>
<dbReference type="InterPro" id="IPR004387">
    <property type="entry name" value="Pept_M50_Zn"/>
</dbReference>
<dbReference type="Proteomes" id="UP001152755">
    <property type="component" value="Unassembled WGS sequence"/>
</dbReference>
<feature type="transmembrane region" description="Helical" evidence="14">
    <location>
        <begin position="97"/>
        <end position="122"/>
    </location>
</feature>
<keyword evidence="5 16" id="KW-0645">Protease</keyword>
<dbReference type="InterPro" id="IPR008915">
    <property type="entry name" value="Peptidase_M50"/>
</dbReference>
<evidence type="ECO:0000256" key="3">
    <source>
        <dbReference type="ARBA" id="ARBA00007931"/>
    </source>
</evidence>
<comment type="similarity">
    <text evidence="3">Belongs to the peptidase M50B family.</text>
</comment>
<evidence type="ECO:0000313" key="17">
    <source>
        <dbReference type="Proteomes" id="UP001152755"/>
    </source>
</evidence>
<dbReference type="RefSeq" id="WP_332519367.1">
    <property type="nucleotide sequence ID" value="NZ_JANRHA010000002.1"/>
</dbReference>
<keyword evidence="10" id="KW-0482">Metalloprotease</keyword>
<keyword evidence="17" id="KW-1185">Reference proteome</keyword>
<keyword evidence="6 14" id="KW-0812">Transmembrane</keyword>
<dbReference type="PANTHER" id="PTHR42837:SF2">
    <property type="entry name" value="MEMBRANE METALLOPROTEASE ARASP2, CHLOROPLASTIC-RELATED"/>
    <property type="match status" value="1"/>
</dbReference>
<organism evidence="16 17">
    <name type="scientific">Speluncibacter jeojiensis</name>
    <dbReference type="NCBI Taxonomy" id="2710754"/>
    <lineage>
        <taxon>Bacteria</taxon>
        <taxon>Bacillati</taxon>
        <taxon>Actinomycetota</taxon>
        <taxon>Actinomycetes</taxon>
        <taxon>Mycobacteriales</taxon>
        <taxon>Speluncibacteraceae</taxon>
        <taxon>Speluncibacter</taxon>
    </lineage>
</organism>
<evidence type="ECO:0000256" key="10">
    <source>
        <dbReference type="ARBA" id="ARBA00023049"/>
    </source>
</evidence>
<evidence type="ECO:0000256" key="7">
    <source>
        <dbReference type="ARBA" id="ARBA00022801"/>
    </source>
</evidence>
<evidence type="ECO:0000256" key="14">
    <source>
        <dbReference type="SAM" id="Phobius"/>
    </source>
</evidence>
<evidence type="ECO:0000259" key="15">
    <source>
        <dbReference type="Pfam" id="PF02163"/>
    </source>
</evidence>
<sequence length="406" mass="43160">MVFVFGVVLFALAIGISVALHECGHMWMAKAFGMKVRRYYIGFGPKIFSFRRGETEYGLKAIPAGGFCDIAGMTALDEIEPDEISRAMYKQAAWKRIMVMLAGVGMNIVLGIALIYTMAMVWGLPDLNATPKVTVDQTTCIPATQTADGKLAPCTGTGPAGVAGVRHGDVITSVDGTAVSDGSALAKQVKQAHDSVTLGIDRSGEHLTVTVPIEQVQRYTAPQNGKPAEPVNVGMIGISMSTVMPAWGQYNALSAVPATFGFTGDLAVKSWDGLMSFPQKIPPLFDSITGGQRSDDTPISVVGASRIGGEFAEQDAWSGFVLLLAQLNFFLALVNLLPLLPFDGGHIAVTVYEKARNAIRRSRGLSIGAPVDYTKLMPVTLTVVVLLGGIMLLTVTADIVNPIRLN</sequence>
<dbReference type="GO" id="GO:0016020">
    <property type="term" value="C:membrane"/>
    <property type="evidence" value="ECO:0007669"/>
    <property type="project" value="UniProtKB-SubCell"/>
</dbReference>
<evidence type="ECO:0000256" key="4">
    <source>
        <dbReference type="ARBA" id="ARBA00019897"/>
    </source>
</evidence>
<dbReference type="Pfam" id="PF02163">
    <property type="entry name" value="Peptidase_M50"/>
    <property type="match status" value="1"/>
</dbReference>
<evidence type="ECO:0000256" key="9">
    <source>
        <dbReference type="ARBA" id="ARBA00022989"/>
    </source>
</evidence>
<dbReference type="Gene3D" id="2.30.42.10">
    <property type="match status" value="1"/>
</dbReference>
<evidence type="ECO:0000256" key="13">
    <source>
        <dbReference type="ARBA" id="ARBA00033476"/>
    </source>
</evidence>
<evidence type="ECO:0000313" key="16">
    <source>
        <dbReference type="EMBL" id="MDG3013959.1"/>
    </source>
</evidence>
<dbReference type="InterPro" id="IPR036034">
    <property type="entry name" value="PDZ_sf"/>
</dbReference>
<name>A0A9X4LXA8_9ACTN</name>
<evidence type="ECO:0000256" key="6">
    <source>
        <dbReference type="ARBA" id="ARBA00022692"/>
    </source>
</evidence>
<feature type="domain" description="Peptidase M50" evidence="15">
    <location>
        <begin position="10"/>
        <end position="374"/>
    </location>
</feature>
<keyword evidence="7" id="KW-0378">Hydrolase</keyword>
<proteinExistence type="inferred from homology"/>
<dbReference type="AlphaFoldDB" id="A0A9X4LXA8"/>
<dbReference type="GO" id="GO:0006508">
    <property type="term" value="P:proteolysis"/>
    <property type="evidence" value="ECO:0007669"/>
    <property type="project" value="UniProtKB-KW"/>
</dbReference>
<evidence type="ECO:0000256" key="11">
    <source>
        <dbReference type="ARBA" id="ARBA00023136"/>
    </source>
</evidence>
<dbReference type="CDD" id="cd06163">
    <property type="entry name" value="S2P-M50_PDZ_RseP-like"/>
    <property type="match status" value="1"/>
</dbReference>
<accession>A0A9X4LXA8</accession>
<protein>
    <recommendedName>
        <fullName evidence="4">Zinc metalloprotease Rip1</fullName>
    </recommendedName>
    <alternativeName>
        <fullName evidence="12">S2P endopeptidase</fullName>
    </alternativeName>
    <alternativeName>
        <fullName evidence="13">Site-2-type intramembrane protease</fullName>
    </alternativeName>
</protein>
<dbReference type="PANTHER" id="PTHR42837">
    <property type="entry name" value="REGULATOR OF SIGMA-E PROTEASE RSEP"/>
    <property type="match status" value="1"/>
</dbReference>
<evidence type="ECO:0000256" key="1">
    <source>
        <dbReference type="ARBA" id="ARBA00001947"/>
    </source>
</evidence>
<evidence type="ECO:0000256" key="12">
    <source>
        <dbReference type="ARBA" id="ARBA00032214"/>
    </source>
</evidence>
<comment type="subcellular location">
    <subcellularLocation>
        <location evidence="2">Membrane</location>
        <topology evidence="2">Multi-pass membrane protein</topology>
    </subcellularLocation>
</comment>
<gene>
    <name evidence="16" type="ORF">NVS88_05235</name>
</gene>
<evidence type="ECO:0000256" key="8">
    <source>
        <dbReference type="ARBA" id="ARBA00022833"/>
    </source>
</evidence>
<dbReference type="SUPFAM" id="SSF50156">
    <property type="entry name" value="PDZ domain-like"/>
    <property type="match status" value="1"/>
</dbReference>
<feature type="transmembrane region" description="Helical" evidence="14">
    <location>
        <begin position="379"/>
        <end position="400"/>
    </location>
</feature>
<keyword evidence="8" id="KW-0862">Zinc</keyword>
<dbReference type="EMBL" id="JANRHA010000002">
    <property type="protein sequence ID" value="MDG3013959.1"/>
    <property type="molecule type" value="Genomic_DNA"/>
</dbReference>
<evidence type="ECO:0000256" key="2">
    <source>
        <dbReference type="ARBA" id="ARBA00004141"/>
    </source>
</evidence>
<dbReference type="GO" id="GO:0004222">
    <property type="term" value="F:metalloendopeptidase activity"/>
    <property type="evidence" value="ECO:0007669"/>
    <property type="project" value="InterPro"/>
</dbReference>
<comment type="caution">
    <text evidence="16">The sequence shown here is derived from an EMBL/GenBank/DDBJ whole genome shotgun (WGS) entry which is preliminary data.</text>
</comment>
<evidence type="ECO:0000256" key="5">
    <source>
        <dbReference type="ARBA" id="ARBA00022670"/>
    </source>
</evidence>
<comment type="cofactor">
    <cofactor evidence="1">
        <name>Zn(2+)</name>
        <dbReference type="ChEBI" id="CHEBI:29105"/>
    </cofactor>
</comment>
<reference evidence="16" key="1">
    <citation type="submission" date="2022-08" db="EMBL/GenBank/DDBJ databases">
        <title>Genome analysis of Corynebacteriales strain.</title>
        <authorList>
            <person name="Lee S.D."/>
        </authorList>
    </citation>
    <scope>NUCLEOTIDE SEQUENCE</scope>
    <source>
        <strain evidence="16">D3-21</strain>
    </source>
</reference>
<keyword evidence="9 14" id="KW-1133">Transmembrane helix</keyword>